<dbReference type="Proteomes" id="UP000562984">
    <property type="component" value="Unassembled WGS sequence"/>
</dbReference>
<comment type="caution">
    <text evidence="1">The sequence shown here is derived from an EMBL/GenBank/DDBJ whole genome shotgun (WGS) entry which is preliminary data.</text>
</comment>
<dbReference type="EMBL" id="JABEND010000001">
    <property type="protein sequence ID" value="NNG34732.1"/>
    <property type="molecule type" value="Genomic_DNA"/>
</dbReference>
<evidence type="ECO:0000313" key="2">
    <source>
        <dbReference type="Proteomes" id="UP000562984"/>
    </source>
</evidence>
<evidence type="ECO:0000313" key="1">
    <source>
        <dbReference type="EMBL" id="NNG34732.1"/>
    </source>
</evidence>
<accession>A0A849ACY8</accession>
<reference evidence="1 2" key="1">
    <citation type="submission" date="2020-05" db="EMBL/GenBank/DDBJ databases">
        <title>Nakamurella sp. DB0629 isolated from air conditioner.</title>
        <authorList>
            <person name="Kim D.H."/>
            <person name="Kim D.-U."/>
        </authorList>
    </citation>
    <scope>NUCLEOTIDE SEQUENCE [LARGE SCALE GENOMIC DNA]</scope>
    <source>
        <strain evidence="1 2">DB0629</strain>
    </source>
</reference>
<protein>
    <submittedName>
        <fullName evidence="1">Uncharacterized protein</fullName>
    </submittedName>
</protein>
<dbReference type="RefSeq" id="WP_171198322.1">
    <property type="nucleotide sequence ID" value="NZ_JABEND010000001.1"/>
</dbReference>
<organism evidence="1 2">
    <name type="scientific">Nakamurella aerolata</name>
    <dbReference type="NCBI Taxonomy" id="1656892"/>
    <lineage>
        <taxon>Bacteria</taxon>
        <taxon>Bacillati</taxon>
        <taxon>Actinomycetota</taxon>
        <taxon>Actinomycetes</taxon>
        <taxon>Nakamurellales</taxon>
        <taxon>Nakamurellaceae</taxon>
        <taxon>Nakamurella</taxon>
    </lineage>
</organism>
<sequence>MDPALPTGCGAARLALFTGKSVFPVFFSSFLSASAAAFHGICSSESLGAGLTAMDDRRTVEVQSTRASAAGTDTAQYRPVTSGAQEYPCSVSQADWLLSHVCVC</sequence>
<gene>
    <name evidence="1" type="ORF">HKD39_03135</name>
</gene>
<proteinExistence type="predicted"/>
<dbReference type="AlphaFoldDB" id="A0A849ACY8"/>
<keyword evidence="2" id="KW-1185">Reference proteome</keyword>
<name>A0A849ACY8_9ACTN</name>